<dbReference type="InterPro" id="IPR002368">
    <property type="entry name" value="OmpA"/>
</dbReference>
<keyword evidence="3" id="KW-0998">Cell outer membrane</keyword>
<dbReference type="InterPro" id="IPR036737">
    <property type="entry name" value="OmpA-like_sf"/>
</dbReference>
<feature type="signal peptide" evidence="5">
    <location>
        <begin position="1"/>
        <end position="29"/>
    </location>
</feature>
<evidence type="ECO:0000256" key="5">
    <source>
        <dbReference type="SAM" id="SignalP"/>
    </source>
</evidence>
<dbReference type="Gene3D" id="3.30.1330.60">
    <property type="entry name" value="OmpA-like domain"/>
    <property type="match status" value="1"/>
</dbReference>
<dbReference type="PROSITE" id="PS01068">
    <property type="entry name" value="OMPA_1"/>
    <property type="match status" value="1"/>
</dbReference>
<dbReference type="PATRIC" id="fig|1565605.3.peg.2951"/>
<dbReference type="SUPFAM" id="SSF103088">
    <property type="entry name" value="OmpA-like"/>
    <property type="match status" value="1"/>
</dbReference>
<dbReference type="GO" id="GO:0009279">
    <property type="term" value="C:cell outer membrane"/>
    <property type="evidence" value="ECO:0007669"/>
    <property type="project" value="UniProtKB-SubCell"/>
</dbReference>
<reference evidence="7 8" key="1">
    <citation type="journal article" date="2015" name="Genome Announc.">
        <title>Complete Genome Sequence of a Novel Bacterium within the Family Rhodocyclaceae That Degrades Polycyclic Aromatic Hydrocarbons.</title>
        <authorList>
            <person name="Singleton D.R."/>
            <person name="Dickey A.N."/>
            <person name="Scholl E.H."/>
            <person name="Wright F.A."/>
            <person name="Aitken M.D."/>
        </authorList>
    </citation>
    <scope>NUCLEOTIDE SEQUENCE [LARGE SCALE GENOMIC DNA]</scope>
    <source>
        <strain evidence="8">PG1-Ca6</strain>
    </source>
</reference>
<dbReference type="PRINTS" id="PR01021">
    <property type="entry name" value="OMPADOMAIN"/>
</dbReference>
<dbReference type="InterPro" id="IPR006664">
    <property type="entry name" value="OMP_bac"/>
</dbReference>
<dbReference type="Proteomes" id="UP000061603">
    <property type="component" value="Chromosome"/>
</dbReference>
<dbReference type="PANTHER" id="PTHR30329">
    <property type="entry name" value="STATOR ELEMENT OF FLAGELLAR MOTOR COMPLEX"/>
    <property type="match status" value="1"/>
</dbReference>
<proteinExistence type="predicted"/>
<evidence type="ECO:0000256" key="2">
    <source>
        <dbReference type="ARBA" id="ARBA00023136"/>
    </source>
</evidence>
<sequence length="222" mass="23361">MTYSLIKKQMGLAVSCALALGVVSGTARAEANPADTGYLTDQRGTVARSGFGLCWHTGFGPAVPTPECDSTVVPTPIAAAAEPTPPAVVVPKPVAERVTLDADTLFDFDKAVLRPAGRVALDDFLGKLKGIDLEVITAVGHADRFGSEAYNQRLSEQRAAAVKAYLVSKGIEPNRIQTEGKGEMQPVTKAGECSGAKSAKVITCLQPDRRVNIEVIGSQIVR</sequence>
<dbReference type="Pfam" id="PF00691">
    <property type="entry name" value="OmpA"/>
    <property type="match status" value="1"/>
</dbReference>
<dbReference type="InterPro" id="IPR006665">
    <property type="entry name" value="OmpA-like"/>
</dbReference>
<feature type="chain" id="PRO_5002178813" description="OmpA-like domain-containing protein" evidence="5">
    <location>
        <begin position="30"/>
        <end position="222"/>
    </location>
</feature>
<dbReference type="RefSeq" id="WP_202635360.1">
    <property type="nucleotide sequence ID" value="NZ_CP010554.1"/>
</dbReference>
<keyword evidence="2 4" id="KW-0472">Membrane</keyword>
<dbReference type="EMBL" id="CP010554">
    <property type="protein sequence ID" value="AJP49235.1"/>
    <property type="molecule type" value="Genomic_DNA"/>
</dbReference>
<dbReference type="STRING" id="1565605.PG1C_13955"/>
<keyword evidence="8" id="KW-1185">Reference proteome</keyword>
<dbReference type="KEGG" id="rbu:PG1C_13955"/>
<dbReference type="CDD" id="cd07185">
    <property type="entry name" value="OmpA_C-like"/>
    <property type="match status" value="1"/>
</dbReference>
<dbReference type="HOGENOM" id="CLU_016890_5_0_4"/>
<keyword evidence="5" id="KW-0732">Signal</keyword>
<dbReference type="PANTHER" id="PTHR30329:SF21">
    <property type="entry name" value="LIPOPROTEIN YIAD-RELATED"/>
    <property type="match status" value="1"/>
</dbReference>
<gene>
    <name evidence="7" type="ORF">PG1C_13955</name>
</gene>
<accession>A0A0C5JBJ6</accession>
<organism evidence="7 8">
    <name type="scientific">Rugosibacter aromaticivorans</name>
    <dbReference type="NCBI Taxonomy" id="1565605"/>
    <lineage>
        <taxon>Bacteria</taxon>
        <taxon>Pseudomonadati</taxon>
        <taxon>Pseudomonadota</taxon>
        <taxon>Betaproteobacteria</taxon>
        <taxon>Nitrosomonadales</taxon>
        <taxon>Sterolibacteriaceae</taxon>
        <taxon>Rugosibacter</taxon>
    </lineage>
</organism>
<evidence type="ECO:0000259" key="6">
    <source>
        <dbReference type="PROSITE" id="PS51123"/>
    </source>
</evidence>
<dbReference type="InterPro" id="IPR006690">
    <property type="entry name" value="OMPA-like_CS"/>
</dbReference>
<feature type="domain" description="OmpA-like" evidence="6">
    <location>
        <begin position="94"/>
        <end position="219"/>
    </location>
</feature>
<evidence type="ECO:0000256" key="1">
    <source>
        <dbReference type="ARBA" id="ARBA00004442"/>
    </source>
</evidence>
<evidence type="ECO:0000313" key="7">
    <source>
        <dbReference type="EMBL" id="AJP49235.1"/>
    </source>
</evidence>
<dbReference type="PRINTS" id="PR01022">
    <property type="entry name" value="OUTRMMBRANEA"/>
</dbReference>
<protein>
    <recommendedName>
        <fullName evidence="6">OmpA-like domain-containing protein</fullName>
    </recommendedName>
</protein>
<dbReference type="GO" id="GO:0015288">
    <property type="term" value="F:porin activity"/>
    <property type="evidence" value="ECO:0007669"/>
    <property type="project" value="InterPro"/>
</dbReference>
<evidence type="ECO:0000313" key="8">
    <source>
        <dbReference type="Proteomes" id="UP000061603"/>
    </source>
</evidence>
<dbReference type="AlphaFoldDB" id="A0A0C5JBJ6"/>
<evidence type="ECO:0000256" key="3">
    <source>
        <dbReference type="ARBA" id="ARBA00023237"/>
    </source>
</evidence>
<evidence type="ECO:0000256" key="4">
    <source>
        <dbReference type="PROSITE-ProRule" id="PRU00473"/>
    </source>
</evidence>
<dbReference type="PROSITE" id="PS51123">
    <property type="entry name" value="OMPA_2"/>
    <property type="match status" value="1"/>
</dbReference>
<dbReference type="InterPro" id="IPR050330">
    <property type="entry name" value="Bact_OuterMem_StrucFunc"/>
</dbReference>
<comment type="subcellular location">
    <subcellularLocation>
        <location evidence="1">Cell outer membrane</location>
    </subcellularLocation>
</comment>
<name>A0A0C5JBJ6_9PROT</name>